<name>A0A238F398_9BASI</name>
<protein>
    <recommendedName>
        <fullName evidence="3">Carboxylic ester hydrolase</fullName>
        <ecNumber evidence="3">3.1.1.-</ecNumber>
    </recommendedName>
</protein>
<evidence type="ECO:0000313" key="7">
    <source>
        <dbReference type="Proteomes" id="UP000198372"/>
    </source>
</evidence>
<dbReference type="InterPro" id="IPR002018">
    <property type="entry name" value="CarbesteraseB"/>
</dbReference>
<dbReference type="PROSITE" id="PS00122">
    <property type="entry name" value="CARBOXYLESTERASE_B_1"/>
    <property type="match status" value="1"/>
</dbReference>
<organism evidence="6 7">
    <name type="scientific">Microbotryum intermedium</name>
    <dbReference type="NCBI Taxonomy" id="269621"/>
    <lineage>
        <taxon>Eukaryota</taxon>
        <taxon>Fungi</taxon>
        <taxon>Dikarya</taxon>
        <taxon>Basidiomycota</taxon>
        <taxon>Pucciniomycotina</taxon>
        <taxon>Microbotryomycetes</taxon>
        <taxon>Microbotryales</taxon>
        <taxon>Microbotryaceae</taxon>
        <taxon>Microbotryum</taxon>
    </lineage>
</organism>
<evidence type="ECO:0000256" key="4">
    <source>
        <dbReference type="SAM" id="SignalP"/>
    </source>
</evidence>
<dbReference type="Gene3D" id="3.40.50.1820">
    <property type="entry name" value="alpha/beta hydrolase"/>
    <property type="match status" value="1"/>
</dbReference>
<accession>A0A238F398</accession>
<feature type="domain" description="Carboxylesterase type B" evidence="5">
    <location>
        <begin position="39"/>
        <end position="515"/>
    </location>
</feature>
<dbReference type="InterPro" id="IPR029058">
    <property type="entry name" value="AB_hydrolase_fold"/>
</dbReference>
<feature type="signal peptide" evidence="4">
    <location>
        <begin position="1"/>
        <end position="37"/>
    </location>
</feature>
<dbReference type="GO" id="GO:0016787">
    <property type="term" value="F:hydrolase activity"/>
    <property type="evidence" value="ECO:0007669"/>
    <property type="project" value="UniProtKB-KW"/>
</dbReference>
<reference evidence="7" key="1">
    <citation type="submission" date="2016-09" db="EMBL/GenBank/DDBJ databases">
        <authorList>
            <person name="Jeantristanb JTB J.-T."/>
            <person name="Ricardo R."/>
        </authorList>
    </citation>
    <scope>NUCLEOTIDE SEQUENCE [LARGE SCALE GENOMIC DNA]</scope>
</reference>
<dbReference type="EMBL" id="FMSP01000002">
    <property type="protein sequence ID" value="SCV67527.1"/>
    <property type="molecule type" value="Genomic_DNA"/>
</dbReference>
<dbReference type="Proteomes" id="UP000198372">
    <property type="component" value="Unassembled WGS sequence"/>
</dbReference>
<keyword evidence="2 3" id="KW-0378">Hydrolase</keyword>
<gene>
    <name evidence="6" type="ORF">BQ2448_5138</name>
</gene>
<dbReference type="OrthoDB" id="408631at2759"/>
<keyword evidence="7" id="KW-1185">Reference proteome</keyword>
<dbReference type="STRING" id="269621.A0A238F398"/>
<dbReference type="PANTHER" id="PTHR45570:SF1">
    <property type="entry name" value="CARBOXYLIC ESTER HYDROLASE"/>
    <property type="match status" value="1"/>
</dbReference>
<dbReference type="SUPFAM" id="SSF53474">
    <property type="entry name" value="alpha/beta-Hydrolases"/>
    <property type="match status" value="1"/>
</dbReference>
<proteinExistence type="inferred from homology"/>
<dbReference type="EC" id="3.1.1.-" evidence="3"/>
<comment type="similarity">
    <text evidence="1 3">Belongs to the type-B carboxylesterase/lipase family.</text>
</comment>
<dbReference type="PANTHER" id="PTHR45570">
    <property type="entry name" value="CARBOXYLIC ESTER HYDROLASE"/>
    <property type="match status" value="1"/>
</dbReference>
<dbReference type="Pfam" id="PF00135">
    <property type="entry name" value="COesterase"/>
    <property type="match status" value="1"/>
</dbReference>
<evidence type="ECO:0000256" key="3">
    <source>
        <dbReference type="RuleBase" id="RU361235"/>
    </source>
</evidence>
<dbReference type="InterPro" id="IPR019826">
    <property type="entry name" value="Carboxylesterase_B_AS"/>
</dbReference>
<keyword evidence="4" id="KW-0732">Signal</keyword>
<evidence type="ECO:0000313" key="6">
    <source>
        <dbReference type="EMBL" id="SCV67527.1"/>
    </source>
</evidence>
<sequence>MSLPPTFRRSPSQGSTFGHLLGAIASLFLFWPHVTSCAPTVRMNGGVLSGTSVLNGAVARFTVPYARPPVGALRLSDPVAYPNFRQYDGTALPPPCPQNGRNCSENCLFLTKSLISVYTPSSALVAGAPKLPVFFWIHGGSFFNGASSDIDGANLANQEQVIVVIVQYRLGVLGQMRLDRLGLKGNYAIKDVIVALKYVQSNVPAFGGDKALVTLAGQSSGGEMVRTLLGITAAKPLFTRAIIHSATLAYGDLPPVIANGIGELASMNCTTLRCLRSASVDSILAAQTALQTSTSPSFAPANVPGLDPLSEFLRPTVDGSLIPIDFAEAVREDIALPSGYKSVIFTNVKDESCAIVASLFAHAFPANETNDVLTALQPTSAATIIASRLYKANNSNEDGRTILSSMVTDESWICPIQQTALNLSSSSVNTGSYWLAEFDLGLSYDKDDRSFCKGKVSHGDDIRLVFNTPLTTPTSSQSTLIAEVQSRWGSFIRSGSPNPAGVLNLPRWKPASDSSNLNLLFLGGSSTTPGGSYVARHREAVARRSCKELWGVSVEYENQALQAYYD</sequence>
<evidence type="ECO:0000256" key="2">
    <source>
        <dbReference type="ARBA" id="ARBA00022801"/>
    </source>
</evidence>
<evidence type="ECO:0000259" key="5">
    <source>
        <dbReference type="Pfam" id="PF00135"/>
    </source>
</evidence>
<dbReference type="AlphaFoldDB" id="A0A238F398"/>
<feature type="chain" id="PRO_5013348425" description="Carboxylic ester hydrolase" evidence="4">
    <location>
        <begin position="38"/>
        <end position="566"/>
    </location>
</feature>
<evidence type="ECO:0000256" key="1">
    <source>
        <dbReference type="ARBA" id="ARBA00005964"/>
    </source>
</evidence>